<dbReference type="EMBL" id="CP001631">
    <property type="protein sequence ID" value="ACU54364.1"/>
    <property type="molecule type" value="Genomic_DNA"/>
</dbReference>
<keyword evidence="2" id="KW-0961">Cell wall biogenesis/degradation</keyword>
<feature type="domain" description="CobB/CobQ-like glutamine amidotransferase" evidence="3">
    <location>
        <begin position="4"/>
        <end position="195"/>
    </location>
</feature>
<evidence type="ECO:0000256" key="1">
    <source>
        <dbReference type="ARBA" id="ARBA00022962"/>
    </source>
</evidence>
<dbReference type="Proteomes" id="UP000000771">
    <property type="component" value="Chromosome"/>
</dbReference>
<dbReference type="STRING" id="525909.Afer_1441"/>
<organism evidence="4 5">
    <name type="scientific">Acidimicrobium ferrooxidans (strain DSM 10331 / JCM 15462 / NBRC 103882 / ICP)</name>
    <dbReference type="NCBI Taxonomy" id="525909"/>
    <lineage>
        <taxon>Bacteria</taxon>
        <taxon>Bacillati</taxon>
        <taxon>Actinomycetota</taxon>
        <taxon>Acidimicrobiia</taxon>
        <taxon>Acidimicrobiales</taxon>
        <taxon>Acidimicrobiaceae</taxon>
        <taxon>Acidimicrobium</taxon>
    </lineage>
</organism>
<dbReference type="EC" id="3.5.1.2" evidence="2"/>
<dbReference type="GO" id="GO:0140282">
    <property type="term" value="F:carbon-nitrogen ligase activity on lipid II"/>
    <property type="evidence" value="ECO:0007669"/>
    <property type="project" value="UniProtKB-UniRule"/>
</dbReference>
<evidence type="ECO:0000313" key="4">
    <source>
        <dbReference type="EMBL" id="ACU54364.1"/>
    </source>
</evidence>
<feature type="binding site" evidence="2">
    <location>
        <position position="124"/>
    </location>
    <ligand>
        <name>substrate</name>
    </ligand>
</feature>
<keyword evidence="2" id="KW-0436">Ligase</keyword>
<dbReference type="EC" id="6.3.5.13" evidence="2"/>
<dbReference type="PROSITE" id="PS51274">
    <property type="entry name" value="GATASE_COBBQ"/>
    <property type="match status" value="1"/>
</dbReference>
<dbReference type="AlphaFoldDB" id="C7M056"/>
<dbReference type="OrthoDB" id="9782045at2"/>
<comment type="function">
    <text evidence="2">The lipid II isoglutaminyl synthase complex catalyzes the formation of alpha-D-isoglutamine in the cell wall lipid II stem peptide. The GatD subunit catalyzes the hydrolysis of glutamine to glutamate and ammonia. The resulting ammonia molecule is channeled to the active site of MurT.</text>
</comment>
<dbReference type="RefSeq" id="WP_015798847.1">
    <property type="nucleotide sequence ID" value="NC_013124.1"/>
</dbReference>
<dbReference type="KEGG" id="afo:Afer_1441"/>
<dbReference type="PANTHER" id="PTHR21343">
    <property type="entry name" value="DETHIOBIOTIN SYNTHETASE"/>
    <property type="match status" value="1"/>
</dbReference>
<dbReference type="Pfam" id="PF07685">
    <property type="entry name" value="GATase_3"/>
    <property type="match status" value="1"/>
</dbReference>
<dbReference type="Gene3D" id="3.40.50.880">
    <property type="match status" value="1"/>
</dbReference>
<keyword evidence="2" id="KW-0573">Peptidoglycan synthesis</keyword>
<keyword evidence="1 2" id="KW-0315">Glutamine amidotransferase</keyword>
<evidence type="ECO:0000313" key="5">
    <source>
        <dbReference type="Proteomes" id="UP000000771"/>
    </source>
</evidence>
<dbReference type="PANTHER" id="PTHR21343:SF9">
    <property type="entry name" value="LIPID II ISOGLUTAMINYL SYNTHASE (GLUTAMINE-HYDROLYZING) SUBUNIT GATD"/>
    <property type="match status" value="1"/>
</dbReference>
<evidence type="ECO:0000259" key="3">
    <source>
        <dbReference type="Pfam" id="PF07685"/>
    </source>
</evidence>
<gene>
    <name evidence="2" type="primary">gatD</name>
    <name evidence="4" type="ordered locus">Afer_1441</name>
</gene>
<keyword evidence="2" id="KW-0378">Hydrolase</keyword>
<reference evidence="4 5" key="1">
    <citation type="journal article" date="2009" name="Stand. Genomic Sci.">
        <title>Complete genome sequence of Acidimicrobium ferrooxidans type strain (ICP).</title>
        <authorList>
            <person name="Clum A."/>
            <person name="Nolan M."/>
            <person name="Lang E."/>
            <person name="Glavina Del Rio T."/>
            <person name="Tice H."/>
            <person name="Copeland A."/>
            <person name="Cheng J.F."/>
            <person name="Lucas S."/>
            <person name="Chen F."/>
            <person name="Bruce D."/>
            <person name="Goodwin L."/>
            <person name="Pitluck S."/>
            <person name="Ivanova N."/>
            <person name="Mavrommatis K."/>
            <person name="Mikhailova N."/>
            <person name="Pati A."/>
            <person name="Chen A."/>
            <person name="Palaniappan K."/>
            <person name="Goker M."/>
            <person name="Spring S."/>
            <person name="Land M."/>
            <person name="Hauser L."/>
            <person name="Chang Y.J."/>
            <person name="Jeffries C.C."/>
            <person name="Chain P."/>
            <person name="Bristow J."/>
            <person name="Eisen J.A."/>
            <person name="Markowitz V."/>
            <person name="Hugenholtz P."/>
            <person name="Kyrpides N.C."/>
            <person name="Klenk H.P."/>
            <person name="Lapidus A."/>
        </authorList>
    </citation>
    <scope>NUCLEOTIDE SEQUENCE [LARGE SCALE GENOMIC DNA]</scope>
    <source>
        <strain evidence="5">DSM 10331 / JCM 15462 / NBRC 103882 / ICP</strain>
    </source>
</reference>
<evidence type="ECO:0000256" key="2">
    <source>
        <dbReference type="HAMAP-Rule" id="MF_02213"/>
    </source>
</evidence>
<feature type="active site" evidence="2">
    <location>
        <position position="188"/>
    </location>
</feature>
<dbReference type="HAMAP" id="MF_02213">
    <property type="entry name" value="Lipid_II_synth_GatD"/>
    <property type="match status" value="1"/>
</dbReference>
<dbReference type="GO" id="GO:0016740">
    <property type="term" value="F:transferase activity"/>
    <property type="evidence" value="ECO:0007669"/>
    <property type="project" value="UniProtKB-KW"/>
</dbReference>
<keyword evidence="4" id="KW-0808">Transferase</keyword>
<dbReference type="eggNOG" id="COG3442">
    <property type="taxonomic scope" value="Bacteria"/>
</dbReference>
<dbReference type="InterPro" id="IPR043702">
    <property type="entry name" value="Lipid_II_synth_GatD"/>
</dbReference>
<keyword evidence="2" id="KW-0133">Cell shape</keyword>
<dbReference type="SUPFAM" id="SSF52317">
    <property type="entry name" value="Class I glutamine amidotransferase-like"/>
    <property type="match status" value="1"/>
</dbReference>
<dbReference type="InterPro" id="IPR029062">
    <property type="entry name" value="Class_I_gatase-like"/>
</dbReference>
<comment type="subunit">
    <text evidence="2">Forms a heterodimer with MurT.</text>
</comment>
<dbReference type="GO" id="GO:0004359">
    <property type="term" value="F:glutaminase activity"/>
    <property type="evidence" value="ECO:0007669"/>
    <property type="project" value="UniProtKB-UniRule"/>
</dbReference>
<proteinExistence type="inferred from homology"/>
<dbReference type="GO" id="GO:0071555">
    <property type="term" value="P:cell wall organization"/>
    <property type="evidence" value="ECO:0007669"/>
    <property type="project" value="UniProtKB-KW"/>
</dbReference>
<comment type="catalytic activity">
    <reaction evidence="2">
        <text>L-glutamine + H2O = L-glutamate + NH4(+)</text>
        <dbReference type="Rhea" id="RHEA:15889"/>
        <dbReference type="ChEBI" id="CHEBI:15377"/>
        <dbReference type="ChEBI" id="CHEBI:28938"/>
        <dbReference type="ChEBI" id="CHEBI:29985"/>
        <dbReference type="ChEBI" id="CHEBI:58359"/>
        <dbReference type="EC" id="3.5.1.2"/>
    </reaction>
</comment>
<name>C7M056_ACIFD</name>
<sequence length="235" mass="24360">MMVRIVVVYPDLLGTYGDRGNALVLAAAVRRAGHEAEVVDASSDRPLPHDGAFYLLGGGEDGPQVLAARLLARDGTLRAVVEEGRPVLAVCAGLQLLGRSFAAEGAEHEGLGLLPVRSASGERRAVGEVLTSPVISVGAYLTGFENHRGVTTLEGDAVPLGRVLVGVGNGVGGVDGVVAGSVVGTYLHGPVLARNPYLAAWLLERAHVPRVEPSTAWRELADARIRAALQSRASG</sequence>
<feature type="active site" description="Nucleophile" evidence="2">
    <location>
        <position position="91"/>
    </location>
</feature>
<protein>
    <recommendedName>
        <fullName evidence="2">Lipid II isoglutaminyl synthase (glutamine-hydrolyzing) subunit GatD</fullName>
        <ecNumber evidence="2">6.3.5.13</ecNumber>
    </recommendedName>
    <alternativeName>
        <fullName evidence="2">Lipid II isoglutaminyl synthase glutaminase subunit</fullName>
        <ecNumber evidence="2">3.5.1.2</ecNumber>
    </alternativeName>
</protein>
<comment type="catalytic activity">
    <reaction evidence="2">
        <text>beta-D-GlcNAc-(1-&gt;4)-Mur2Ac(oyl-L-Ala-gamma-D-Glu-L-Lys-D-Ala-D-Ala)-di-trans,octa-cis-undecaprenyl diphosphate + L-glutamine + ATP + H2O = beta-D-GlcNAc-(1-&gt;4)-Mur2Ac(oyl-L-Ala-D-isoglutaminyl-L-Lys-D-Ala-D-Ala)-di-trans,octa-cis-undecaprenyl diphosphate + L-glutamate + ADP + phosphate + H(+)</text>
        <dbReference type="Rhea" id="RHEA:57928"/>
        <dbReference type="ChEBI" id="CHEBI:15377"/>
        <dbReference type="ChEBI" id="CHEBI:15378"/>
        <dbReference type="ChEBI" id="CHEBI:29985"/>
        <dbReference type="ChEBI" id="CHEBI:30616"/>
        <dbReference type="ChEBI" id="CHEBI:43474"/>
        <dbReference type="ChEBI" id="CHEBI:58359"/>
        <dbReference type="ChEBI" id="CHEBI:60033"/>
        <dbReference type="ChEBI" id="CHEBI:62233"/>
        <dbReference type="ChEBI" id="CHEBI:456216"/>
        <dbReference type="EC" id="6.3.5.13"/>
    </reaction>
</comment>
<comment type="similarity">
    <text evidence="2">Belongs to the CobB/CobQ family. GatD subfamily.</text>
</comment>
<dbReference type="UniPathway" id="UPA00219"/>
<dbReference type="InterPro" id="IPR011698">
    <property type="entry name" value="GATase_3"/>
</dbReference>
<dbReference type="GO" id="GO:0009252">
    <property type="term" value="P:peptidoglycan biosynthetic process"/>
    <property type="evidence" value="ECO:0007669"/>
    <property type="project" value="UniProtKB-UniRule"/>
</dbReference>
<dbReference type="GO" id="GO:0008360">
    <property type="term" value="P:regulation of cell shape"/>
    <property type="evidence" value="ECO:0007669"/>
    <property type="project" value="UniProtKB-KW"/>
</dbReference>
<comment type="pathway">
    <text evidence="2">Cell wall biogenesis; peptidoglycan biosynthesis.</text>
</comment>
<accession>C7M056</accession>
<dbReference type="HOGENOM" id="CLU_064047_2_0_11"/>
<keyword evidence="5" id="KW-1185">Reference proteome</keyword>